<dbReference type="InterPro" id="IPR010836">
    <property type="entry name" value="SapC"/>
</dbReference>
<evidence type="ECO:0000313" key="1">
    <source>
        <dbReference type="EMBL" id="MCM2679368.1"/>
    </source>
</evidence>
<accession>A0AA41W673</accession>
<reference evidence="1 2" key="1">
    <citation type="journal article" date="2013" name="Antonie Van Leeuwenhoek">
        <title>Echinimonas agarilytica gen. nov., sp. nov., a new gammaproteobacterium isolated from the sea urchin Strongylocentrotus intermedius.</title>
        <authorList>
            <person name="Nedashkovskaya O.I."/>
            <person name="Stenkova A.M."/>
            <person name="Zhukova N.V."/>
            <person name="Van Trappen S."/>
            <person name="Lee J.S."/>
            <person name="Kim S.B."/>
        </authorList>
    </citation>
    <scope>NUCLEOTIDE SEQUENCE [LARGE SCALE GENOMIC DNA]</scope>
    <source>
        <strain evidence="1 2">KMM 6351</strain>
    </source>
</reference>
<dbReference type="EMBL" id="JAMQGP010000002">
    <property type="protein sequence ID" value="MCM2679368.1"/>
    <property type="molecule type" value="Genomic_DNA"/>
</dbReference>
<keyword evidence="2" id="KW-1185">Reference proteome</keyword>
<organism evidence="1 2">
    <name type="scientific">Echinimonas agarilytica</name>
    <dbReference type="NCBI Taxonomy" id="1215918"/>
    <lineage>
        <taxon>Bacteria</taxon>
        <taxon>Pseudomonadati</taxon>
        <taxon>Pseudomonadota</taxon>
        <taxon>Gammaproteobacteria</taxon>
        <taxon>Alteromonadales</taxon>
        <taxon>Echinimonadaceae</taxon>
        <taxon>Echinimonas</taxon>
    </lineage>
</organism>
<evidence type="ECO:0000313" key="2">
    <source>
        <dbReference type="Proteomes" id="UP001165393"/>
    </source>
</evidence>
<dbReference type="Proteomes" id="UP001165393">
    <property type="component" value="Unassembled WGS sequence"/>
</dbReference>
<sequence length="242" mass="26791">MSQIETIDPVKHAMLKIDLNRNAHGQDEVHIVDVVPNEFRHLMGYFPILFTKDATTGSFIFAAIMGFQAGENLLLEGHGWDVPYVPLNIARRPFTISVSDKTNDKGETVRVPSLGVEVENPRVGTGNALFSNGEATDALKFGHQKISQLITGLNVSRSYIERLSTLQLITPLNIKITLVDGHVQTFDGLYTIDEDKFRALPTDEIVAMHKSGLLESVYMMIGSLSQLGNLVKRKNQRLSTGT</sequence>
<proteinExistence type="predicted"/>
<protein>
    <submittedName>
        <fullName evidence="1">SapC family protein</fullName>
    </submittedName>
</protein>
<dbReference type="Pfam" id="PF07277">
    <property type="entry name" value="SapC"/>
    <property type="match status" value="1"/>
</dbReference>
<dbReference type="RefSeq" id="WP_251260715.1">
    <property type="nucleotide sequence ID" value="NZ_JAMQGP010000002.1"/>
</dbReference>
<name>A0AA41W673_9GAMM</name>
<comment type="caution">
    <text evidence="1">The sequence shown here is derived from an EMBL/GenBank/DDBJ whole genome shotgun (WGS) entry which is preliminary data.</text>
</comment>
<dbReference type="AlphaFoldDB" id="A0AA41W673"/>
<gene>
    <name evidence="1" type="ORF">NAF29_06750</name>
</gene>